<dbReference type="Proteomes" id="UP000231926">
    <property type="component" value="Unassembled WGS sequence"/>
</dbReference>
<evidence type="ECO:0000313" key="2">
    <source>
        <dbReference type="Proteomes" id="UP000231926"/>
    </source>
</evidence>
<dbReference type="EMBL" id="NPDR01000004">
    <property type="protein sequence ID" value="PJZ48923.1"/>
    <property type="molecule type" value="Genomic_DNA"/>
</dbReference>
<accession>A0A2M9YBR4</accession>
<sequence>MRFLHLVILLLPSAFVFGFDGNIPAEVWFRPWWKGGELSLFGIFEKEEAPLSGISLQLPFSFGSKEEYRLSYVRSGRNKEGKFFETVSLGYQIALNQNFGVRFRLGAGGLEPSSYFTSIGIYGSKLSWDLFGRKNQEENSLGVLLNASHDSEFRIGLGFERIRSSSADFEDRISIGIYWNWEGFLGQLEGFESEKNPIGYLGLGYSPFYKKEEGPKRISPPQAVTERTNIYPSLEAEELLRLGFSLQESISISSYSKGPAEKFETYLDSIPEHKRKKIKKLIRTKRGF</sequence>
<evidence type="ECO:0000313" key="1">
    <source>
        <dbReference type="EMBL" id="PJZ48923.1"/>
    </source>
</evidence>
<evidence type="ECO:0008006" key="3">
    <source>
        <dbReference type="Google" id="ProtNLM"/>
    </source>
</evidence>
<dbReference type="AlphaFoldDB" id="A0A2M9YBR4"/>
<organism evidence="1 2">
    <name type="scientific">Leptospira saintgironsiae</name>
    <dbReference type="NCBI Taxonomy" id="2023183"/>
    <lineage>
        <taxon>Bacteria</taxon>
        <taxon>Pseudomonadati</taxon>
        <taxon>Spirochaetota</taxon>
        <taxon>Spirochaetia</taxon>
        <taxon>Leptospirales</taxon>
        <taxon>Leptospiraceae</taxon>
        <taxon>Leptospira</taxon>
    </lineage>
</organism>
<gene>
    <name evidence="1" type="ORF">CH362_10785</name>
</gene>
<dbReference type="OrthoDB" id="324056at2"/>
<keyword evidence="2" id="KW-1185">Reference proteome</keyword>
<proteinExistence type="predicted"/>
<protein>
    <recommendedName>
        <fullName evidence="3">Inverse autotransporter beta-domain domain-containing protein</fullName>
    </recommendedName>
</protein>
<comment type="caution">
    <text evidence="1">The sequence shown here is derived from an EMBL/GenBank/DDBJ whole genome shotgun (WGS) entry which is preliminary data.</text>
</comment>
<dbReference type="RefSeq" id="WP_100710364.1">
    <property type="nucleotide sequence ID" value="NZ_NPDR01000004.1"/>
</dbReference>
<reference evidence="1 2" key="1">
    <citation type="submission" date="2017-07" db="EMBL/GenBank/DDBJ databases">
        <title>Leptospira spp. isolated from tropical soils.</title>
        <authorList>
            <person name="Thibeaux R."/>
            <person name="Iraola G."/>
            <person name="Ferres I."/>
            <person name="Bierque E."/>
            <person name="Girault D."/>
            <person name="Soupe-Gilbert M.-E."/>
            <person name="Picardeau M."/>
            <person name="Goarant C."/>
        </authorList>
    </citation>
    <scope>NUCLEOTIDE SEQUENCE [LARGE SCALE GENOMIC DNA]</scope>
    <source>
        <strain evidence="1 2">FH4-C-A2</strain>
    </source>
</reference>
<name>A0A2M9YBR4_9LEPT</name>